<name>A0A9X0BLK5_9EURO</name>
<dbReference type="AlphaFoldDB" id="A0A9X0BLK5"/>
<sequence>MAGAPYFRYYAGTPLTTATGINIGSLYVIDRRPNICLSELHKETLSDIGDAVMDYLETYRQPLESDRLENLLTSLNSFVQGEDSVDPINEPLSRIPTSSELEQSCTPSPPTIQGKTGERQYANEQ</sequence>
<dbReference type="EMBL" id="JAPWDO010000005">
    <property type="protein sequence ID" value="KAJ5471382.1"/>
    <property type="molecule type" value="Genomic_DNA"/>
</dbReference>
<dbReference type="Proteomes" id="UP001147760">
    <property type="component" value="Unassembled WGS sequence"/>
</dbReference>
<organism evidence="2 3">
    <name type="scientific">Penicillium desertorum</name>
    <dbReference type="NCBI Taxonomy" id="1303715"/>
    <lineage>
        <taxon>Eukaryota</taxon>
        <taxon>Fungi</taxon>
        <taxon>Dikarya</taxon>
        <taxon>Ascomycota</taxon>
        <taxon>Pezizomycotina</taxon>
        <taxon>Eurotiomycetes</taxon>
        <taxon>Eurotiomycetidae</taxon>
        <taxon>Eurotiales</taxon>
        <taxon>Aspergillaceae</taxon>
        <taxon>Penicillium</taxon>
    </lineage>
</organism>
<proteinExistence type="predicted"/>
<feature type="region of interest" description="Disordered" evidence="1">
    <location>
        <begin position="81"/>
        <end position="125"/>
    </location>
</feature>
<comment type="caution">
    <text evidence="2">The sequence shown here is derived from an EMBL/GenBank/DDBJ whole genome shotgun (WGS) entry which is preliminary data.</text>
</comment>
<evidence type="ECO:0000313" key="2">
    <source>
        <dbReference type="EMBL" id="KAJ5471382.1"/>
    </source>
</evidence>
<reference evidence="2" key="2">
    <citation type="journal article" date="2023" name="IMA Fungus">
        <title>Comparative genomic study of the Penicillium genus elucidates a diverse pangenome and 15 lateral gene transfer events.</title>
        <authorList>
            <person name="Petersen C."/>
            <person name="Sorensen T."/>
            <person name="Nielsen M.R."/>
            <person name="Sondergaard T.E."/>
            <person name="Sorensen J.L."/>
            <person name="Fitzpatrick D.A."/>
            <person name="Frisvad J.C."/>
            <person name="Nielsen K.L."/>
        </authorList>
    </citation>
    <scope>NUCLEOTIDE SEQUENCE</scope>
    <source>
        <strain evidence="2">IBT 17660</strain>
    </source>
</reference>
<reference evidence="2" key="1">
    <citation type="submission" date="2022-12" db="EMBL/GenBank/DDBJ databases">
        <authorList>
            <person name="Petersen C."/>
        </authorList>
    </citation>
    <scope>NUCLEOTIDE SEQUENCE</scope>
    <source>
        <strain evidence="2">IBT 17660</strain>
    </source>
</reference>
<dbReference type="OrthoDB" id="303614at2759"/>
<feature type="compositionally biased region" description="Polar residues" evidence="1">
    <location>
        <begin position="95"/>
        <end position="114"/>
    </location>
</feature>
<gene>
    <name evidence="2" type="ORF">N7530_008739</name>
</gene>
<evidence type="ECO:0000313" key="3">
    <source>
        <dbReference type="Proteomes" id="UP001147760"/>
    </source>
</evidence>
<accession>A0A9X0BLK5</accession>
<protein>
    <submittedName>
        <fullName evidence="2">CheY-like superfamily</fullName>
    </submittedName>
</protein>
<evidence type="ECO:0000256" key="1">
    <source>
        <dbReference type="SAM" id="MobiDB-lite"/>
    </source>
</evidence>
<keyword evidence="3" id="KW-1185">Reference proteome</keyword>